<dbReference type="Gene3D" id="3.40.50.1100">
    <property type="match status" value="2"/>
</dbReference>
<comment type="caution">
    <text evidence="6">The sequence shown here is derived from an EMBL/GenBank/DDBJ whole genome shotgun (WGS) entry which is preliminary data.</text>
</comment>
<protein>
    <recommendedName>
        <fullName evidence="8">Cysteine synthase</fullName>
    </recommendedName>
</protein>
<proteinExistence type="inferred from homology"/>
<dbReference type="FunFam" id="3.40.50.1100:FF:000003">
    <property type="entry name" value="Cystathionine beta-synthase"/>
    <property type="match status" value="1"/>
</dbReference>
<evidence type="ECO:0000259" key="4">
    <source>
        <dbReference type="Pfam" id="PF00291"/>
    </source>
</evidence>
<dbReference type="InterPro" id="IPR036010">
    <property type="entry name" value="2Fe-2S_ferredoxin-like_sf"/>
</dbReference>
<dbReference type="InterPro" id="IPR006058">
    <property type="entry name" value="2Fe2S_fd_BS"/>
</dbReference>
<dbReference type="InterPro" id="IPR005859">
    <property type="entry name" value="CysK"/>
</dbReference>
<dbReference type="InterPro" id="IPR036034">
    <property type="entry name" value="PDZ_sf"/>
</dbReference>
<dbReference type="InterPro" id="IPR050214">
    <property type="entry name" value="Cys_Synth/Cystath_Beta-Synth"/>
</dbReference>
<name>A0A813FJH2_POLGL</name>
<dbReference type="CDD" id="cd01561">
    <property type="entry name" value="CBS_like"/>
    <property type="match status" value="1"/>
</dbReference>
<dbReference type="OrthoDB" id="10259545at2759"/>
<dbReference type="SUPFAM" id="SSF50156">
    <property type="entry name" value="PDZ domain-like"/>
    <property type="match status" value="1"/>
</dbReference>
<comment type="similarity">
    <text evidence="2">Belongs to the cysteine synthase/cystathionine beta-synthase family.</text>
</comment>
<dbReference type="EMBL" id="CAJNNV010025272">
    <property type="protein sequence ID" value="CAE8613555.1"/>
    <property type="molecule type" value="Genomic_DNA"/>
</dbReference>
<evidence type="ECO:0000313" key="7">
    <source>
        <dbReference type="Proteomes" id="UP000654075"/>
    </source>
</evidence>
<evidence type="ECO:0000256" key="2">
    <source>
        <dbReference type="ARBA" id="ARBA00007103"/>
    </source>
</evidence>
<keyword evidence="7" id="KW-1185">Reference proteome</keyword>
<dbReference type="AlphaFoldDB" id="A0A813FJH2"/>
<dbReference type="GO" id="GO:0006535">
    <property type="term" value="P:cysteine biosynthetic process from serine"/>
    <property type="evidence" value="ECO:0007669"/>
    <property type="project" value="InterPro"/>
</dbReference>
<feature type="non-terminal residue" evidence="6">
    <location>
        <position position="685"/>
    </location>
</feature>
<evidence type="ECO:0000256" key="1">
    <source>
        <dbReference type="ARBA" id="ARBA00001933"/>
    </source>
</evidence>
<dbReference type="SUPFAM" id="SSF54292">
    <property type="entry name" value="2Fe-2S ferredoxin-like"/>
    <property type="match status" value="1"/>
</dbReference>
<dbReference type="Proteomes" id="UP000654075">
    <property type="component" value="Unassembled WGS sequence"/>
</dbReference>
<dbReference type="InterPro" id="IPR001926">
    <property type="entry name" value="TrpB-like_PALP"/>
</dbReference>
<dbReference type="GO" id="GO:0004124">
    <property type="term" value="F:cysteine synthase activity"/>
    <property type="evidence" value="ECO:0007669"/>
    <property type="project" value="InterPro"/>
</dbReference>
<dbReference type="Pfam" id="PF00291">
    <property type="entry name" value="PALP"/>
    <property type="match status" value="1"/>
</dbReference>
<keyword evidence="3" id="KW-0663">Pyridoxal phosphate</keyword>
<gene>
    <name evidence="6" type="ORF">PGLA1383_LOCUS31317</name>
</gene>
<feature type="domain" description="Tryptophan synthase beta chain-like PALP" evidence="4">
    <location>
        <begin position="27"/>
        <end position="336"/>
    </location>
</feature>
<evidence type="ECO:0008006" key="8">
    <source>
        <dbReference type="Google" id="ProtNLM"/>
    </source>
</evidence>
<organism evidence="6 7">
    <name type="scientific">Polarella glacialis</name>
    <name type="common">Dinoflagellate</name>
    <dbReference type="NCBI Taxonomy" id="89957"/>
    <lineage>
        <taxon>Eukaryota</taxon>
        <taxon>Sar</taxon>
        <taxon>Alveolata</taxon>
        <taxon>Dinophyceae</taxon>
        <taxon>Suessiales</taxon>
        <taxon>Suessiaceae</taxon>
        <taxon>Polarella</taxon>
    </lineage>
</organism>
<evidence type="ECO:0000313" key="6">
    <source>
        <dbReference type="EMBL" id="CAE8613555.1"/>
    </source>
</evidence>
<comment type="cofactor">
    <cofactor evidence="1">
        <name>pyridoxal 5'-phosphate</name>
        <dbReference type="ChEBI" id="CHEBI:597326"/>
    </cofactor>
</comment>
<dbReference type="Gene3D" id="2.30.42.10">
    <property type="match status" value="1"/>
</dbReference>
<evidence type="ECO:0000259" key="5">
    <source>
        <dbReference type="Pfam" id="PF17820"/>
    </source>
</evidence>
<dbReference type="SUPFAM" id="SSF53686">
    <property type="entry name" value="Tryptophan synthase beta subunit-like PLP-dependent enzymes"/>
    <property type="match status" value="1"/>
</dbReference>
<dbReference type="PROSITE" id="PS00197">
    <property type="entry name" value="2FE2S_FER_1"/>
    <property type="match status" value="1"/>
</dbReference>
<accession>A0A813FJH2</accession>
<dbReference type="InterPro" id="IPR041489">
    <property type="entry name" value="PDZ_6"/>
</dbReference>
<dbReference type="PANTHER" id="PTHR10314">
    <property type="entry name" value="CYSTATHIONINE BETA-SYNTHASE"/>
    <property type="match status" value="1"/>
</dbReference>
<feature type="domain" description="PDZ" evidence="5">
    <location>
        <begin position="549"/>
        <end position="587"/>
    </location>
</feature>
<reference evidence="6" key="1">
    <citation type="submission" date="2021-02" db="EMBL/GenBank/DDBJ databases">
        <authorList>
            <person name="Dougan E. K."/>
            <person name="Rhodes N."/>
            <person name="Thang M."/>
            <person name="Chan C."/>
        </authorList>
    </citation>
    <scope>NUCLEOTIDE SEQUENCE</scope>
</reference>
<dbReference type="Pfam" id="PF17820">
    <property type="entry name" value="PDZ_6"/>
    <property type="match status" value="1"/>
</dbReference>
<dbReference type="GO" id="GO:0051537">
    <property type="term" value="F:2 iron, 2 sulfur cluster binding"/>
    <property type="evidence" value="ECO:0007669"/>
    <property type="project" value="InterPro"/>
</dbReference>
<dbReference type="InterPro" id="IPR036052">
    <property type="entry name" value="TrpB-like_PALP_sf"/>
</dbReference>
<sequence length="685" mass="72575">VGVSTMFACRSRLIAAAAPRRAIFNNITETIGNTPVVKVNRIAPAGINLYVKCEFFNPLSSVKDRLAIAIIEDAEKSGALKPGGTVVEATSGNTGIALAMVCAQRGYNFVAVMAASFSIERRKVMRMLGAKVIVTPAPLGGTGMVLKAEELAETHGWLLARQFENEANPAYHAKTTGPEIVRDFQGKPLDYWVTGYGTAGTFSGAGGVIKAARPDCKIILSEPKGAPLITSGIKQERKTVLGHFGAPAKGHPAWNPHPIQGWTPNFIPLIAEDALAKSLADEILLVDGPEAMQTAKDLARLEGIFCGTSGGATVATALQVARKAPAGSTILAMIPDTAERYLSTPLFADIDAEMNQDEVEIAKSTPSVASSVPSNIKAVVPATAALFFAAAALRSVTPGFLGGAPSASPSTAGLRGSLLDRSAVFSAASPVKASVVDMGTLAVSSIAAIAVAAGCARVFSSRRRSQSSVALSATRAEWYRKVQRIGQDRAMFEVTVQKPMGVKMERLPDPKNPGEFKGIGISQIVDDSNTDTLNRKVCMEEIEGMWVLEGDRVLAINGESVEFGDIDDAVRLVSTSTGDEITLTLLRNTRKGPIKVIMMPEGRSAIVRRNSRLSAAAEYAAGKELKYGCIDGWCGTCWHRERSTDGIFKPCSDVLTGDWDNVMPLVLTAKPEKAGDSTFLKPRGV</sequence>
<evidence type="ECO:0000256" key="3">
    <source>
        <dbReference type="ARBA" id="ARBA00022898"/>
    </source>
</evidence>
<dbReference type="NCBIfam" id="TIGR01139">
    <property type="entry name" value="cysK"/>
    <property type="match status" value="1"/>
</dbReference>